<protein>
    <recommendedName>
        <fullName evidence="3">Pyridoxamine 5'-phosphate oxidase putative domain-containing protein</fullName>
    </recommendedName>
</protein>
<dbReference type="RefSeq" id="WP_094018513.1">
    <property type="nucleotide sequence ID" value="NZ_NMQW01000059.1"/>
</dbReference>
<reference evidence="1 2" key="1">
    <citation type="submission" date="2017-07" db="EMBL/GenBank/DDBJ databases">
        <title>Genome sequencing and assembly of Paenibacillus rigui.</title>
        <authorList>
            <person name="Mayilraj S."/>
        </authorList>
    </citation>
    <scope>NUCLEOTIDE SEQUENCE [LARGE SCALE GENOMIC DNA]</scope>
    <source>
        <strain evidence="1 2">JCM 16352</strain>
    </source>
</reference>
<dbReference type="OrthoDB" id="2618648at2"/>
<evidence type="ECO:0000313" key="2">
    <source>
        <dbReference type="Proteomes" id="UP000215509"/>
    </source>
</evidence>
<evidence type="ECO:0008006" key="3">
    <source>
        <dbReference type="Google" id="ProtNLM"/>
    </source>
</evidence>
<gene>
    <name evidence="1" type="ORF">CF651_29825</name>
</gene>
<organism evidence="1 2">
    <name type="scientific">Paenibacillus rigui</name>
    <dbReference type="NCBI Taxonomy" id="554312"/>
    <lineage>
        <taxon>Bacteria</taxon>
        <taxon>Bacillati</taxon>
        <taxon>Bacillota</taxon>
        <taxon>Bacilli</taxon>
        <taxon>Bacillales</taxon>
        <taxon>Paenibacillaceae</taxon>
        <taxon>Paenibacillus</taxon>
    </lineage>
</organism>
<comment type="caution">
    <text evidence="1">The sequence shown here is derived from an EMBL/GenBank/DDBJ whole genome shotgun (WGS) entry which is preliminary data.</text>
</comment>
<keyword evidence="2" id="KW-1185">Reference proteome</keyword>
<sequence>MQPYPDELLHFLQRSVPIFIHLAAARPGQIPFSCRGYGFRMESERDVCWIYILRSQWLRMNGAMGARGELAALLTSGIDNESYQLKGELTEYRTMTKEDREALEHQRRMTSIHTPNLVPLLNVSHADCLAVGFRLRAVYVQTPGPGAGSLMAERRLSD</sequence>
<dbReference type="Proteomes" id="UP000215509">
    <property type="component" value="Unassembled WGS sequence"/>
</dbReference>
<dbReference type="EMBL" id="NMQW01000059">
    <property type="protein sequence ID" value="OXM82656.1"/>
    <property type="molecule type" value="Genomic_DNA"/>
</dbReference>
<name>A0A229UGY3_9BACL</name>
<evidence type="ECO:0000313" key="1">
    <source>
        <dbReference type="EMBL" id="OXM82656.1"/>
    </source>
</evidence>
<dbReference type="AlphaFoldDB" id="A0A229UGY3"/>
<accession>A0A229UGY3</accession>
<proteinExistence type="predicted"/>